<keyword evidence="3 5" id="KW-1133">Transmembrane helix</keyword>
<comment type="subcellular location">
    <subcellularLocation>
        <location evidence="1">Membrane</location>
        <topology evidence="1">Multi-pass membrane protein</topology>
    </subcellularLocation>
</comment>
<dbReference type="InterPro" id="IPR049453">
    <property type="entry name" value="Memb_transporter_dom"/>
</dbReference>
<feature type="transmembrane region" description="Helical" evidence="5">
    <location>
        <begin position="433"/>
        <end position="450"/>
    </location>
</feature>
<dbReference type="Pfam" id="PF13515">
    <property type="entry name" value="FUSC_2"/>
    <property type="match status" value="1"/>
</dbReference>
<dbReference type="KEGG" id="sace:GIY23_02155"/>
<keyword evidence="2 5" id="KW-0812">Transmembrane</keyword>
<feature type="transmembrane region" description="Helical" evidence="5">
    <location>
        <begin position="346"/>
        <end position="374"/>
    </location>
</feature>
<keyword evidence="4 5" id="KW-0472">Membrane</keyword>
<feature type="transmembrane region" description="Helical" evidence="5">
    <location>
        <begin position="100"/>
        <end position="117"/>
    </location>
</feature>
<evidence type="ECO:0000313" key="8">
    <source>
        <dbReference type="Proteomes" id="UP000371041"/>
    </source>
</evidence>
<protein>
    <submittedName>
        <fullName evidence="7">FUSC family protein</fullName>
    </submittedName>
</protein>
<feature type="transmembrane region" description="Helical" evidence="5">
    <location>
        <begin position="394"/>
        <end position="421"/>
    </location>
</feature>
<dbReference type="AlphaFoldDB" id="A0A5Q3QA84"/>
<evidence type="ECO:0000259" key="6">
    <source>
        <dbReference type="Pfam" id="PF13515"/>
    </source>
</evidence>
<keyword evidence="8" id="KW-1185">Reference proteome</keyword>
<evidence type="ECO:0000256" key="5">
    <source>
        <dbReference type="SAM" id="Phobius"/>
    </source>
</evidence>
<dbReference type="RefSeq" id="WP_154075128.1">
    <property type="nucleotide sequence ID" value="NZ_CP045929.1"/>
</dbReference>
<feature type="transmembrane region" description="Helical" evidence="5">
    <location>
        <begin position="27"/>
        <end position="45"/>
    </location>
</feature>
<gene>
    <name evidence="7" type="ORF">GIY23_02155</name>
</gene>
<evidence type="ECO:0000256" key="3">
    <source>
        <dbReference type="ARBA" id="ARBA00022989"/>
    </source>
</evidence>
<feature type="transmembrane region" description="Helical" evidence="5">
    <location>
        <begin position="51"/>
        <end position="70"/>
    </location>
</feature>
<evidence type="ECO:0000313" key="7">
    <source>
        <dbReference type="EMBL" id="QGK68519.1"/>
    </source>
</evidence>
<dbReference type="EMBL" id="CP045929">
    <property type="protein sequence ID" value="QGK68519.1"/>
    <property type="molecule type" value="Genomic_DNA"/>
</dbReference>
<dbReference type="Proteomes" id="UP000371041">
    <property type="component" value="Chromosome"/>
</dbReference>
<name>A0A5Q3QA84_9PSEU</name>
<organism evidence="7 8">
    <name type="scientific">Allosaccharopolyspora coralli</name>
    <dbReference type="NCBI Taxonomy" id="2665642"/>
    <lineage>
        <taxon>Bacteria</taxon>
        <taxon>Bacillati</taxon>
        <taxon>Actinomycetota</taxon>
        <taxon>Actinomycetes</taxon>
        <taxon>Pseudonocardiales</taxon>
        <taxon>Pseudonocardiaceae</taxon>
        <taxon>Allosaccharopolyspora</taxon>
    </lineage>
</organism>
<feature type="domain" description="Integral membrane bound transporter" evidence="6">
    <location>
        <begin position="354"/>
        <end position="477"/>
    </location>
</feature>
<proteinExistence type="predicted"/>
<feature type="transmembrane region" description="Helical" evidence="5">
    <location>
        <begin position="148"/>
        <end position="168"/>
    </location>
</feature>
<feature type="transmembrane region" description="Helical" evidence="5">
    <location>
        <begin position="77"/>
        <end position="94"/>
    </location>
</feature>
<accession>A0A5Q3QA84</accession>
<evidence type="ECO:0000256" key="1">
    <source>
        <dbReference type="ARBA" id="ARBA00004141"/>
    </source>
</evidence>
<evidence type="ECO:0000256" key="4">
    <source>
        <dbReference type="ARBA" id="ARBA00023136"/>
    </source>
</evidence>
<evidence type="ECO:0000256" key="2">
    <source>
        <dbReference type="ARBA" id="ARBA00022692"/>
    </source>
</evidence>
<feature type="transmembrane region" description="Helical" evidence="5">
    <location>
        <begin position="456"/>
        <end position="485"/>
    </location>
</feature>
<reference evidence="8" key="1">
    <citation type="submission" date="2019-11" db="EMBL/GenBank/DDBJ databases">
        <title>The complete genome sequence of Saccharopolyspora sp. E2A.</title>
        <authorList>
            <person name="Zhang G."/>
        </authorList>
    </citation>
    <scope>NUCLEOTIDE SEQUENCE [LARGE SCALE GENOMIC DNA]</scope>
    <source>
        <strain evidence="8">E2A</strain>
    </source>
</reference>
<sequence>MAVSLMKDVYRRLATRTGAPDPRQHQYTTMVVVAAVAATVAGWVFDLRTLGLVAGLTAVFALVGAGGQSLRADLHRFAWFVPAVTLVMAVGPLLRSVPVLAGLLVAAVVFGAGMLPALGEHYRLVGQTFAAATLVSTTTGIGTDQPAALLFAAAGAGALFALALRVIIGLSDPTRWTRNAVALTLTEPGPGVVERAATAWRNDGAATWLGQVLAGASRFRAARETLLAQAGRADRAEAEQLRRIVAEADRIASELAVSVRAKACTGLPPEARRDPAAAVLEGGRQELPTAVRGINQGLDRIRAAVQERSEISATPEARIGRWERAKGAAKAHLSLRSSLFRHALRCTLAVGAGMVIVLLLSDPSASTLLLGLYVVLQPAARDSMTGALERTGGAVLGVVALAVVITLVPGTFLFVPLVIMGMMLRADRMRSDYQVLLGALITVTVVHQAMELGRPLANVAISFAGNTAVGAAIALIVGYVSYLVLPGSVVPNVRGSVRSTVWAVSELLRSVRAAGRGADLREALQSAHVLALRRTQDLLGMPALIDGTAAETEDREATRDAAIALDALRQDVASLAFRPEKERAVATPALQAVDALLGGKHEARIPDVPTGSAPATELLASSMLENALHARGAIDRALGHDDPWKSYTVSFVRPERHRIR</sequence>
<dbReference type="GO" id="GO:0016020">
    <property type="term" value="C:membrane"/>
    <property type="evidence" value="ECO:0007669"/>
    <property type="project" value="UniProtKB-SubCell"/>
</dbReference>